<organism evidence="9 10">
    <name type="scientific">Pristionchus fissidentatus</name>
    <dbReference type="NCBI Taxonomy" id="1538716"/>
    <lineage>
        <taxon>Eukaryota</taxon>
        <taxon>Metazoa</taxon>
        <taxon>Ecdysozoa</taxon>
        <taxon>Nematoda</taxon>
        <taxon>Chromadorea</taxon>
        <taxon>Rhabditida</taxon>
        <taxon>Rhabditina</taxon>
        <taxon>Diplogasteromorpha</taxon>
        <taxon>Diplogasteroidea</taxon>
        <taxon>Neodiplogasteridae</taxon>
        <taxon>Pristionchus</taxon>
    </lineage>
</organism>
<keyword evidence="6" id="KW-0446">Lipid-binding</keyword>
<dbReference type="GO" id="GO:0005886">
    <property type="term" value="C:plasma membrane"/>
    <property type="evidence" value="ECO:0007669"/>
    <property type="project" value="TreeGrafter"/>
</dbReference>
<feature type="domain" description="ENTH" evidence="8">
    <location>
        <begin position="12"/>
        <end position="143"/>
    </location>
</feature>
<dbReference type="GO" id="GO:0005543">
    <property type="term" value="F:phospholipid binding"/>
    <property type="evidence" value="ECO:0007669"/>
    <property type="project" value="TreeGrafter"/>
</dbReference>
<keyword evidence="3" id="KW-0963">Cytoplasm</keyword>
<evidence type="ECO:0000256" key="5">
    <source>
        <dbReference type="ARBA" id="ARBA00022737"/>
    </source>
</evidence>
<sequence length="463" mass="50592">MSIATIRRQVKNVAYNFSDAQVKVREATSNDPWGPSTGLMSEIADLSNNPAAFTEIMSIIWKRLNDHGKNWRHVYKSLVLLDFLIKCGSEKVAQQCRENIYSIETLRDFQHVEEGRDQGMNVREKAKQMAALLTDEERLKNERTRFMLTRNRFKSSSGVGHETRSSTSAARAQLPPGEYDDARPGSLGEEEMQMQIALALSKEEHEREEEKRKGDDVLFQLALEESRKEAERLSQQPNAIVSGSTLSQSALDDLLSLGLGQMTVAEPMSHNPSQPTSAWDSSTFNDPWNPAPPSQAPPPLYPSVPTPTADPWGVAPSAPAQSVPSSDPFSAWDAPMQNQHNAALNSDPFASLSAAPMYPTNGHSAQRATTKTPETFLGENSSLVNLDNLMGGVAPPPTTANPFLLTSSAPPPVNPFTANQRKSPTLNEMRAGSTPTIPPTGSRTLLPQPLQPQPAPTNPFSGF</sequence>
<dbReference type="PROSITE" id="PS50942">
    <property type="entry name" value="ENTH"/>
    <property type="match status" value="1"/>
</dbReference>
<dbReference type="PROSITE" id="PS50330">
    <property type="entry name" value="UIM"/>
    <property type="match status" value="2"/>
</dbReference>
<dbReference type="EMBL" id="BTSY01000007">
    <property type="protein sequence ID" value="GMT36359.1"/>
    <property type="molecule type" value="Genomic_DNA"/>
</dbReference>
<feature type="region of interest" description="Disordered" evidence="7">
    <location>
        <begin position="265"/>
        <end position="348"/>
    </location>
</feature>
<evidence type="ECO:0000256" key="7">
    <source>
        <dbReference type="SAM" id="MobiDB-lite"/>
    </source>
</evidence>
<dbReference type="AlphaFoldDB" id="A0AAV5X080"/>
<keyword evidence="4" id="KW-0597">Phosphoprotein</keyword>
<gene>
    <name evidence="9" type="ORF">PFISCL1PPCAC_27656</name>
</gene>
<feature type="region of interest" description="Disordered" evidence="7">
    <location>
        <begin position="154"/>
        <end position="179"/>
    </location>
</feature>
<dbReference type="SMART" id="SM00273">
    <property type="entry name" value="ENTH"/>
    <property type="match status" value="1"/>
</dbReference>
<dbReference type="GO" id="GO:0005768">
    <property type="term" value="C:endosome"/>
    <property type="evidence" value="ECO:0007669"/>
    <property type="project" value="TreeGrafter"/>
</dbReference>
<feature type="compositionally biased region" description="Polar residues" evidence="7">
    <location>
        <begin position="270"/>
        <end position="286"/>
    </location>
</feature>
<dbReference type="SMART" id="SM00726">
    <property type="entry name" value="UIM"/>
    <property type="match status" value="2"/>
</dbReference>
<proteinExistence type="inferred from homology"/>
<evidence type="ECO:0000256" key="6">
    <source>
        <dbReference type="ARBA" id="ARBA00023121"/>
    </source>
</evidence>
<feature type="compositionally biased region" description="Polar residues" evidence="7">
    <location>
        <begin position="416"/>
        <end position="426"/>
    </location>
</feature>
<keyword evidence="5" id="KW-0677">Repeat</keyword>
<feature type="compositionally biased region" description="Low complexity" evidence="7">
    <location>
        <begin position="315"/>
        <end position="328"/>
    </location>
</feature>
<evidence type="ECO:0000256" key="3">
    <source>
        <dbReference type="ARBA" id="ARBA00022490"/>
    </source>
</evidence>
<evidence type="ECO:0000256" key="4">
    <source>
        <dbReference type="ARBA" id="ARBA00022553"/>
    </source>
</evidence>
<dbReference type="FunFam" id="1.25.40.90:FF:000002">
    <property type="entry name" value="epsin-2 isoform X1"/>
    <property type="match status" value="1"/>
</dbReference>
<dbReference type="SUPFAM" id="SSF48464">
    <property type="entry name" value="ENTH/VHS domain"/>
    <property type="match status" value="1"/>
</dbReference>
<dbReference type="InterPro" id="IPR008942">
    <property type="entry name" value="ENTH_VHS"/>
</dbReference>
<evidence type="ECO:0000313" key="10">
    <source>
        <dbReference type="Proteomes" id="UP001432322"/>
    </source>
</evidence>
<evidence type="ECO:0000256" key="1">
    <source>
        <dbReference type="ARBA" id="ARBA00004496"/>
    </source>
</evidence>
<dbReference type="GO" id="GO:0006897">
    <property type="term" value="P:endocytosis"/>
    <property type="evidence" value="ECO:0007669"/>
    <property type="project" value="TreeGrafter"/>
</dbReference>
<comment type="similarity">
    <text evidence="2">Belongs to the epsin family.</text>
</comment>
<protein>
    <recommendedName>
        <fullName evidence="8">ENTH domain-containing protein</fullName>
    </recommendedName>
</protein>
<dbReference type="Proteomes" id="UP001432322">
    <property type="component" value="Unassembled WGS sequence"/>
</dbReference>
<dbReference type="InterPro" id="IPR003903">
    <property type="entry name" value="UIM_dom"/>
</dbReference>
<dbReference type="CDD" id="cd16990">
    <property type="entry name" value="ENTH_Epsin"/>
    <property type="match status" value="1"/>
</dbReference>
<evidence type="ECO:0000256" key="2">
    <source>
        <dbReference type="ARBA" id="ARBA00010130"/>
    </source>
</evidence>
<dbReference type="Gene3D" id="1.25.40.90">
    <property type="match status" value="1"/>
</dbReference>
<evidence type="ECO:0000313" key="9">
    <source>
        <dbReference type="EMBL" id="GMT36359.1"/>
    </source>
</evidence>
<name>A0AAV5X080_9BILA</name>
<dbReference type="PANTHER" id="PTHR12276:SF115">
    <property type="entry name" value="FI19443P1"/>
    <property type="match status" value="1"/>
</dbReference>
<dbReference type="GO" id="GO:0030125">
    <property type="term" value="C:clathrin vesicle coat"/>
    <property type="evidence" value="ECO:0007669"/>
    <property type="project" value="TreeGrafter"/>
</dbReference>
<feature type="compositionally biased region" description="Pro residues" evidence="7">
    <location>
        <begin position="289"/>
        <end position="305"/>
    </location>
</feature>
<comment type="caution">
    <text evidence="9">The sequence shown here is derived from an EMBL/GenBank/DDBJ whole genome shotgun (WGS) entry which is preliminary data.</text>
</comment>
<dbReference type="InterPro" id="IPR013809">
    <property type="entry name" value="ENTH"/>
</dbReference>
<dbReference type="Pfam" id="PF01417">
    <property type="entry name" value="ENTH"/>
    <property type="match status" value="1"/>
</dbReference>
<accession>A0AAV5X080</accession>
<dbReference type="PANTHER" id="PTHR12276">
    <property type="entry name" value="EPSIN/ENT-RELATED"/>
    <property type="match status" value="1"/>
</dbReference>
<evidence type="ECO:0000259" key="8">
    <source>
        <dbReference type="PROSITE" id="PS50942"/>
    </source>
</evidence>
<keyword evidence="10" id="KW-1185">Reference proteome</keyword>
<feature type="region of interest" description="Disordered" evidence="7">
    <location>
        <begin position="388"/>
        <end position="463"/>
    </location>
</feature>
<feature type="compositionally biased region" description="Polar residues" evidence="7">
    <location>
        <begin position="433"/>
        <end position="443"/>
    </location>
</feature>
<reference evidence="9" key="1">
    <citation type="submission" date="2023-10" db="EMBL/GenBank/DDBJ databases">
        <title>Genome assembly of Pristionchus species.</title>
        <authorList>
            <person name="Yoshida K."/>
            <person name="Sommer R.J."/>
        </authorList>
    </citation>
    <scope>NUCLEOTIDE SEQUENCE</scope>
    <source>
        <strain evidence="9">RS5133</strain>
    </source>
</reference>
<comment type="subcellular location">
    <subcellularLocation>
        <location evidence="1">Cytoplasm</location>
    </subcellularLocation>
</comment>
<dbReference type="GO" id="GO:0030276">
    <property type="term" value="F:clathrin binding"/>
    <property type="evidence" value="ECO:0007669"/>
    <property type="project" value="TreeGrafter"/>
</dbReference>